<sequence>MNVPRIRIKSGTLVLYDGAIYKYLAANDKIVKLRTIGECPATLEVTHEDLAEKYFETPKRFELVREKSLSLPKGVRDNLERQLDSFEVKKQDVALMRLDYMNACNKFFATKRYSRDTDDYAKISKIVARARRAAQARLEGVPLERIPLETWSGPTIKNWYLRWTKAGEGLTSLIPLDDLKGRRGFRLDPEVEQIIADRIREDYLVLEGPPLTHAILLIEGDIRAANEGRAVKLHLPDAMTIRRWVKSNVAPFDLVYYREGPAAAEQKFRHVRKALQAGRPLEIVEIDHTPLDVLVVYEDGSPVRNKRSKKKRIKRVWLTVAICAATRMIYGFYISTDRPSWTSIMNCIRMGALPKNLDGINVASKWPVFGIMEVLVLDNAKEHHSRSMKGAAGQLRFELRYMPRRKPHLKGKVERFIGTIARDFCAYLVGRTFRDTREKGDYKSSAKAGDTVGQIVEKFTIWVVDIYHNRRHGGLLGQSPLSRWRDLEGFGVRLPPNADDLKPLLSLVIDRTIQRDGITFLGLKYQSDALKNARRGKDFHWGKEYLIKVDPYDLGTILVLIDDERGWEAIPCEDLQLVAGRSLAEWRDAIALAREMTARSERVARETMYRAMRLLREDARRAGSVPVRMTQNDIDWYREHADDPYFAVSPTPGDEKALVDERRRQRRTRVSAAPASNRKPKHAASACRMPIARPPEKLPSQTSSSSNDDFGPEEWTVE</sequence>
<dbReference type="RefSeq" id="WP_238233658.1">
    <property type="nucleotide sequence ID" value="NZ_BPQQ01000006.1"/>
</dbReference>
<gene>
    <name evidence="3" type="ORF">GMJLKIPL_0620</name>
</gene>
<dbReference type="InterPro" id="IPR012337">
    <property type="entry name" value="RNaseH-like_sf"/>
</dbReference>
<evidence type="ECO:0000256" key="1">
    <source>
        <dbReference type="SAM" id="MobiDB-lite"/>
    </source>
</evidence>
<evidence type="ECO:0000313" key="3">
    <source>
        <dbReference type="EMBL" id="GJD98709.1"/>
    </source>
</evidence>
<dbReference type="InterPro" id="IPR001584">
    <property type="entry name" value="Integrase_cat-core"/>
</dbReference>
<dbReference type="PROSITE" id="PS50994">
    <property type="entry name" value="INTEGRASE"/>
    <property type="match status" value="1"/>
</dbReference>
<feature type="compositionally biased region" description="Polar residues" evidence="1">
    <location>
        <begin position="699"/>
        <end position="708"/>
    </location>
</feature>
<reference evidence="3" key="1">
    <citation type="journal article" date="2021" name="Front. Microbiol.">
        <title>Comprehensive Comparative Genomics and Phenotyping of Methylobacterium Species.</title>
        <authorList>
            <person name="Alessa O."/>
            <person name="Ogura Y."/>
            <person name="Fujitani Y."/>
            <person name="Takami H."/>
            <person name="Hayashi T."/>
            <person name="Sahin N."/>
            <person name="Tani A."/>
        </authorList>
    </citation>
    <scope>NUCLEOTIDE SEQUENCE</scope>
    <source>
        <strain evidence="3">DSM 17168</strain>
    </source>
</reference>
<accession>A0ABQ4S6G9</accession>
<dbReference type="SUPFAM" id="SSF53098">
    <property type="entry name" value="Ribonuclease H-like"/>
    <property type="match status" value="1"/>
</dbReference>
<feature type="region of interest" description="Disordered" evidence="1">
    <location>
        <begin position="647"/>
        <end position="718"/>
    </location>
</feature>
<dbReference type="Proteomes" id="UP001055153">
    <property type="component" value="Unassembled WGS sequence"/>
</dbReference>
<evidence type="ECO:0000259" key="2">
    <source>
        <dbReference type="PROSITE" id="PS50994"/>
    </source>
</evidence>
<dbReference type="Pfam" id="PF09299">
    <property type="entry name" value="Mu-transpos_C"/>
    <property type="match status" value="1"/>
</dbReference>
<keyword evidence="4" id="KW-1185">Reference proteome</keyword>
<reference evidence="3" key="2">
    <citation type="submission" date="2021-08" db="EMBL/GenBank/DDBJ databases">
        <authorList>
            <person name="Tani A."/>
            <person name="Ola A."/>
            <person name="Ogura Y."/>
            <person name="Katsura K."/>
            <person name="Hayashi T."/>
        </authorList>
    </citation>
    <scope>NUCLEOTIDE SEQUENCE</scope>
    <source>
        <strain evidence="3">DSM 17168</strain>
    </source>
</reference>
<protein>
    <recommendedName>
        <fullName evidence="2">Integrase catalytic domain-containing protein</fullName>
    </recommendedName>
</protein>
<feature type="compositionally biased region" description="Basic and acidic residues" evidence="1">
    <location>
        <begin position="653"/>
        <end position="663"/>
    </location>
</feature>
<name>A0ABQ4S6G9_9HYPH</name>
<comment type="caution">
    <text evidence="3">The sequence shown here is derived from an EMBL/GenBank/DDBJ whole genome shotgun (WGS) entry which is preliminary data.</text>
</comment>
<feature type="domain" description="Integrase catalytic" evidence="2">
    <location>
        <begin position="276"/>
        <end position="488"/>
    </location>
</feature>
<proteinExistence type="predicted"/>
<evidence type="ECO:0000313" key="4">
    <source>
        <dbReference type="Proteomes" id="UP001055153"/>
    </source>
</evidence>
<dbReference type="EMBL" id="BPQQ01000006">
    <property type="protein sequence ID" value="GJD98709.1"/>
    <property type="molecule type" value="Genomic_DNA"/>
</dbReference>
<organism evidence="3 4">
    <name type="scientific">Methylobacterium isbiliense</name>
    <dbReference type="NCBI Taxonomy" id="315478"/>
    <lineage>
        <taxon>Bacteria</taxon>
        <taxon>Pseudomonadati</taxon>
        <taxon>Pseudomonadota</taxon>
        <taxon>Alphaproteobacteria</taxon>
        <taxon>Hyphomicrobiales</taxon>
        <taxon>Methylobacteriaceae</taxon>
        <taxon>Methylobacterium</taxon>
    </lineage>
</organism>
<dbReference type="InterPro" id="IPR036397">
    <property type="entry name" value="RNaseH_sf"/>
</dbReference>
<dbReference type="Gene3D" id="3.30.420.10">
    <property type="entry name" value="Ribonuclease H-like superfamily/Ribonuclease H"/>
    <property type="match status" value="1"/>
</dbReference>
<dbReference type="InterPro" id="IPR015378">
    <property type="entry name" value="Transposase-like_Mu_C"/>
</dbReference>